<feature type="region of interest" description="Disordered" evidence="1">
    <location>
        <begin position="276"/>
        <end position="297"/>
    </location>
</feature>
<organism evidence="3">
    <name type="scientific">marine sediment metagenome</name>
    <dbReference type="NCBI Taxonomy" id="412755"/>
    <lineage>
        <taxon>unclassified sequences</taxon>
        <taxon>metagenomes</taxon>
        <taxon>ecological metagenomes</taxon>
    </lineage>
</organism>
<evidence type="ECO:0000259" key="2">
    <source>
        <dbReference type="Pfam" id="PF09681"/>
    </source>
</evidence>
<evidence type="ECO:0000256" key="1">
    <source>
        <dbReference type="SAM" id="MobiDB-lite"/>
    </source>
</evidence>
<feature type="domain" description="Phage replisome organiser N-terminal" evidence="2">
    <location>
        <begin position="7"/>
        <end position="122"/>
    </location>
</feature>
<gene>
    <name evidence="3" type="ORF">LCGC14_1883340</name>
</gene>
<evidence type="ECO:0000313" key="3">
    <source>
        <dbReference type="EMBL" id="KKL92571.1"/>
    </source>
</evidence>
<dbReference type="Pfam" id="PF09681">
    <property type="entry name" value="Phage_rep_org_N"/>
    <property type="match status" value="1"/>
</dbReference>
<dbReference type="NCBIfam" id="TIGR01714">
    <property type="entry name" value="phage_rep_org_N"/>
    <property type="match status" value="1"/>
</dbReference>
<name>A0A0F9GPX5_9ZZZZ</name>
<accession>A0A0F9GPX5</accession>
<dbReference type="EMBL" id="LAZR01019426">
    <property type="protein sequence ID" value="KKL92571.1"/>
    <property type="molecule type" value="Genomic_DNA"/>
</dbReference>
<reference evidence="3" key="1">
    <citation type="journal article" date="2015" name="Nature">
        <title>Complex archaea that bridge the gap between prokaryotes and eukaryotes.</title>
        <authorList>
            <person name="Spang A."/>
            <person name="Saw J.H."/>
            <person name="Jorgensen S.L."/>
            <person name="Zaremba-Niedzwiedzka K."/>
            <person name="Martijn J."/>
            <person name="Lind A.E."/>
            <person name="van Eijk R."/>
            <person name="Schleper C."/>
            <person name="Guy L."/>
            <person name="Ettema T.J."/>
        </authorList>
    </citation>
    <scope>NUCLEOTIDE SEQUENCE</scope>
</reference>
<dbReference type="AlphaFoldDB" id="A0A0F9GPX5"/>
<sequence>MPKRYYWLKLKEDFFDEDTIEWLEEQENGLEYSHFYLKLCLKSLRTNGELIRSVGNVFIPYDAKKLSEITKTDIDTVKVAMDIFKKIGLIDILDGGVIKLNQLGELVGSETDKAGMMRRKRTADQEGNKLEHIGNNVTGMLPHIELEIDKEIDIEKEKEKIEEIKIEYSEKVFLTEKQFNILIYDYGKIITISAIEILSNYKCSKNKKYESDYHALLTWAIKEAGGKDRQLIKAEVAKRRSDNEAQKKVMNEIKEGKLEKRMSPAELSELTKGITEKSNFLNGGAKQQEEPPWGVKE</sequence>
<comment type="caution">
    <text evidence="3">The sequence shown here is derived from an EMBL/GenBank/DDBJ whole genome shotgun (WGS) entry which is preliminary data.</text>
</comment>
<dbReference type="InterPro" id="IPR010056">
    <property type="entry name" value="Phage_rep_org__N"/>
</dbReference>
<proteinExistence type="predicted"/>
<protein>
    <recommendedName>
        <fullName evidence="2">Phage replisome organiser N-terminal domain-containing protein</fullName>
    </recommendedName>
</protein>